<organism evidence="3 4">
    <name type="scientific">Daejeonella rubra</name>
    <dbReference type="NCBI Taxonomy" id="990371"/>
    <lineage>
        <taxon>Bacteria</taxon>
        <taxon>Pseudomonadati</taxon>
        <taxon>Bacteroidota</taxon>
        <taxon>Sphingobacteriia</taxon>
        <taxon>Sphingobacteriales</taxon>
        <taxon>Sphingobacteriaceae</taxon>
        <taxon>Daejeonella</taxon>
    </lineage>
</organism>
<feature type="transmembrane region" description="Helical" evidence="1">
    <location>
        <begin position="156"/>
        <end position="173"/>
    </location>
</feature>
<dbReference type="PANTHER" id="PTHR31061:SF24">
    <property type="entry name" value="LD22376P"/>
    <property type="match status" value="1"/>
</dbReference>
<feature type="transmembrane region" description="Helical" evidence="1">
    <location>
        <begin position="65"/>
        <end position="83"/>
    </location>
</feature>
<dbReference type="STRING" id="990371.SAMN05421813_11071"/>
<dbReference type="RefSeq" id="WP_090704084.1">
    <property type="nucleotide sequence ID" value="NZ_FNHH01000010.1"/>
</dbReference>
<feature type="transmembrane region" description="Helical" evidence="1">
    <location>
        <begin position="311"/>
        <end position="330"/>
    </location>
</feature>
<dbReference type="PANTHER" id="PTHR31061">
    <property type="entry name" value="LD22376P"/>
    <property type="match status" value="1"/>
</dbReference>
<accession>A0A1G9SIM3</accession>
<dbReference type="OrthoDB" id="9788724at2"/>
<feature type="domain" description="DUF5009" evidence="2">
    <location>
        <begin position="19"/>
        <end position="225"/>
    </location>
</feature>
<dbReference type="EMBL" id="FNHH01000010">
    <property type="protein sequence ID" value="SDM35147.1"/>
    <property type="molecule type" value="Genomic_DNA"/>
</dbReference>
<feature type="transmembrane region" description="Helical" evidence="1">
    <location>
        <begin position="278"/>
        <end position="299"/>
    </location>
</feature>
<feature type="transmembrane region" description="Helical" evidence="1">
    <location>
        <begin position="350"/>
        <end position="366"/>
    </location>
</feature>
<name>A0A1G9SIM3_9SPHI</name>
<sequence length="407" mass="45307">MTSISSEISSPVAGKSTQRIESIDILRAITMILMIFVNDFWSLKNIPDWLRHVARGVDGIGFSDVIFPAFLFIVGLSLPYAVQNRRLKGDSNIEIVKHVLFRTIALLVMGVFLVNGESINAEATGIVAGTWYPMVCLCFILIWNKYSGGLNSILTSILKYSAILILIVLAFIYRGGEAGELRFESHWWGILGLIGWAYLVSALITIYSNNNAYVLFAGWVFFCALSIFNKADLLPAWEIMNYIPGTIKGGTLAGLTMGGVLASHIFRYYVKKDEHLKLTYIFIAASIVLVVLSVLTRPYWGLAKLGATPAWLFLCSAFTLIAFTIIYWIADVWKGADSFKLIKPAGTDTLLCYLIPYFIYAIYKLTGFEFPEILSNGWLGLLKSFSFAMLCVLITRGLNASGIRLRI</sequence>
<protein>
    <recommendedName>
        <fullName evidence="2">DUF5009 domain-containing protein</fullName>
    </recommendedName>
</protein>
<reference evidence="4" key="1">
    <citation type="submission" date="2016-10" db="EMBL/GenBank/DDBJ databases">
        <authorList>
            <person name="Varghese N."/>
            <person name="Submissions S."/>
        </authorList>
    </citation>
    <scope>NUCLEOTIDE SEQUENCE [LARGE SCALE GENOMIC DNA]</scope>
    <source>
        <strain evidence="4">DSM 24536</strain>
    </source>
</reference>
<feature type="transmembrane region" description="Helical" evidence="1">
    <location>
        <begin position="126"/>
        <end position="144"/>
    </location>
</feature>
<keyword evidence="1" id="KW-0472">Membrane</keyword>
<evidence type="ECO:0000259" key="2">
    <source>
        <dbReference type="Pfam" id="PF16401"/>
    </source>
</evidence>
<feature type="transmembrane region" description="Helical" evidence="1">
    <location>
        <begin position="249"/>
        <end position="266"/>
    </location>
</feature>
<dbReference type="Proteomes" id="UP000199226">
    <property type="component" value="Unassembled WGS sequence"/>
</dbReference>
<evidence type="ECO:0000256" key="1">
    <source>
        <dbReference type="SAM" id="Phobius"/>
    </source>
</evidence>
<keyword evidence="1" id="KW-1133">Transmembrane helix</keyword>
<dbReference type="InterPro" id="IPR032176">
    <property type="entry name" value="DUF5009"/>
</dbReference>
<feature type="transmembrane region" description="Helical" evidence="1">
    <location>
        <begin position="378"/>
        <end position="398"/>
    </location>
</feature>
<keyword evidence="4" id="KW-1185">Reference proteome</keyword>
<evidence type="ECO:0000313" key="3">
    <source>
        <dbReference type="EMBL" id="SDM35147.1"/>
    </source>
</evidence>
<dbReference type="Pfam" id="PF16401">
    <property type="entry name" value="DUF5009"/>
    <property type="match status" value="1"/>
</dbReference>
<gene>
    <name evidence="3" type="ORF">SAMN05421813_11071</name>
</gene>
<keyword evidence="1" id="KW-0812">Transmembrane</keyword>
<proteinExistence type="predicted"/>
<evidence type="ECO:0000313" key="4">
    <source>
        <dbReference type="Proteomes" id="UP000199226"/>
    </source>
</evidence>
<feature type="transmembrane region" description="Helical" evidence="1">
    <location>
        <begin position="185"/>
        <end position="205"/>
    </location>
</feature>
<dbReference type="AlphaFoldDB" id="A0A1G9SIM3"/>
<feature type="transmembrane region" description="Helical" evidence="1">
    <location>
        <begin position="95"/>
        <end position="114"/>
    </location>
</feature>
<feature type="transmembrane region" description="Helical" evidence="1">
    <location>
        <begin position="212"/>
        <end position="229"/>
    </location>
</feature>
<feature type="transmembrane region" description="Helical" evidence="1">
    <location>
        <begin position="25"/>
        <end position="43"/>
    </location>
</feature>